<protein>
    <submittedName>
        <fullName evidence="1">Uncharacterized protein</fullName>
    </submittedName>
</protein>
<name>A0A4Z0FA60_9GAMM</name>
<gene>
    <name evidence="1" type="ORF">E4680_08675</name>
</gene>
<evidence type="ECO:0000313" key="2">
    <source>
        <dbReference type="Proteomes" id="UP000297890"/>
    </source>
</evidence>
<dbReference type="OrthoDB" id="9810718at2"/>
<reference evidence="1 2" key="1">
    <citation type="journal article" date="2019" name="ISME J.">
        <title>Candidatus Macondimonas diazotrophica, a novel gammaproteobacterial genus dominating crude-oil-contaminated coastal sediments.</title>
        <authorList>
            <person name="Karthikeyan S."/>
            <person name="Konstantinidis K."/>
        </authorList>
    </citation>
    <scope>NUCLEOTIDE SEQUENCE [LARGE SCALE GENOMIC DNA]</scope>
    <source>
        <strain evidence="1 2">KTK01</strain>
    </source>
</reference>
<accession>A0A4Z0FA60</accession>
<evidence type="ECO:0000313" key="1">
    <source>
        <dbReference type="EMBL" id="TFZ82306.1"/>
    </source>
</evidence>
<comment type="caution">
    <text evidence="1">The sequence shown here is derived from an EMBL/GenBank/DDBJ whole genome shotgun (WGS) entry which is preliminary data.</text>
</comment>
<keyword evidence="2" id="KW-1185">Reference proteome</keyword>
<organism evidence="1 2">
    <name type="scientific">Candidatus Macondimonas diazotrophica</name>
    <dbReference type="NCBI Taxonomy" id="2305248"/>
    <lineage>
        <taxon>Bacteria</taxon>
        <taxon>Pseudomonadati</taxon>
        <taxon>Pseudomonadota</taxon>
        <taxon>Gammaproteobacteria</taxon>
        <taxon>Chromatiales</taxon>
        <taxon>Ectothiorhodospiraceae</taxon>
        <taxon>Candidatus Macondimonas</taxon>
    </lineage>
</organism>
<proteinExistence type="predicted"/>
<dbReference type="AlphaFoldDB" id="A0A4Z0FA60"/>
<dbReference type="EMBL" id="SRIO01000010">
    <property type="protein sequence ID" value="TFZ82306.1"/>
    <property type="molecule type" value="Genomic_DNA"/>
</dbReference>
<dbReference type="Proteomes" id="UP000297890">
    <property type="component" value="Unassembled WGS sequence"/>
</dbReference>
<sequence>MIDRAGVAVVHDHSSHHPLGIEIYRDRPTFLWLRRLAQRL</sequence>